<dbReference type="GeneID" id="28961022"/>
<dbReference type="VEuPathDB" id="FungiDB:FOXG_20316"/>
<organism evidence="1 2">
    <name type="scientific">Fusarium oxysporum f. sp. lycopersici (strain 4287 / CBS 123668 / FGSC 9935 / NRRL 34936)</name>
    <name type="common">Fusarium vascular wilt of tomato</name>
    <dbReference type="NCBI Taxonomy" id="426428"/>
    <lineage>
        <taxon>Eukaryota</taxon>
        <taxon>Fungi</taxon>
        <taxon>Dikarya</taxon>
        <taxon>Ascomycota</taxon>
        <taxon>Pezizomycotina</taxon>
        <taxon>Sordariomycetes</taxon>
        <taxon>Hypocreomycetidae</taxon>
        <taxon>Hypocreales</taxon>
        <taxon>Nectriaceae</taxon>
        <taxon>Fusarium</taxon>
        <taxon>Fusarium oxysporum species complex</taxon>
    </lineage>
</organism>
<sequence>MTTGSSSVTSRELDLFVSKVCSASYTPNPAVAKPRVTTCCGPEAKQPKLQLDTEHLTDTLLFPS</sequence>
<dbReference type="RefSeq" id="XP_018248258.1">
    <property type="nucleotide sequence ID" value="XM_018400586.1"/>
</dbReference>
<dbReference type="EMBL" id="DS231708">
    <property type="protein sequence ID" value="KNB10213.1"/>
    <property type="molecule type" value="Genomic_DNA"/>
</dbReference>
<reference evidence="1" key="2">
    <citation type="journal article" date="2010" name="Nature">
        <title>Comparative genomics reveals mobile pathogenicity chromosomes in Fusarium.</title>
        <authorList>
            <person name="Ma L.J."/>
            <person name="van der Does H.C."/>
            <person name="Borkovich K.A."/>
            <person name="Coleman J.J."/>
            <person name="Daboussi M.J."/>
            <person name="Di Pietro A."/>
            <person name="Dufresne M."/>
            <person name="Freitag M."/>
            <person name="Grabherr M."/>
            <person name="Henrissat B."/>
            <person name="Houterman P.M."/>
            <person name="Kang S."/>
            <person name="Shim W.B."/>
            <person name="Woloshuk C."/>
            <person name="Xie X."/>
            <person name="Xu J.R."/>
            <person name="Antoniw J."/>
            <person name="Baker S.E."/>
            <person name="Bluhm B.H."/>
            <person name="Breakspear A."/>
            <person name="Brown D.W."/>
            <person name="Butchko R.A."/>
            <person name="Chapman S."/>
            <person name="Coulson R."/>
            <person name="Coutinho P.M."/>
            <person name="Danchin E.G."/>
            <person name="Diener A."/>
            <person name="Gale L.R."/>
            <person name="Gardiner D.M."/>
            <person name="Goff S."/>
            <person name="Hammond-Kosack K.E."/>
            <person name="Hilburn K."/>
            <person name="Hua-Van A."/>
            <person name="Jonkers W."/>
            <person name="Kazan K."/>
            <person name="Kodira C.D."/>
            <person name="Koehrsen M."/>
            <person name="Kumar L."/>
            <person name="Lee Y.H."/>
            <person name="Li L."/>
            <person name="Manners J.M."/>
            <person name="Miranda-Saavedra D."/>
            <person name="Mukherjee M."/>
            <person name="Park G."/>
            <person name="Park J."/>
            <person name="Park S.Y."/>
            <person name="Proctor R.H."/>
            <person name="Regev A."/>
            <person name="Ruiz-Roldan M.C."/>
            <person name="Sain D."/>
            <person name="Sakthikumar S."/>
            <person name="Sykes S."/>
            <person name="Schwartz D.C."/>
            <person name="Turgeon B.G."/>
            <person name="Wapinski I."/>
            <person name="Yoder O."/>
            <person name="Young S."/>
            <person name="Zeng Q."/>
            <person name="Zhou S."/>
            <person name="Galagan J."/>
            <person name="Cuomo C.A."/>
            <person name="Kistler H.C."/>
            <person name="Rep M."/>
        </authorList>
    </citation>
    <scope>NUCLEOTIDE SEQUENCE [LARGE SCALE GENOMIC DNA]</scope>
    <source>
        <strain evidence="1">4287</strain>
    </source>
</reference>
<dbReference type="AlphaFoldDB" id="A0A0J9VGR6"/>
<evidence type="ECO:0000313" key="2">
    <source>
        <dbReference type="Proteomes" id="UP000009097"/>
    </source>
</evidence>
<dbReference type="KEGG" id="fox:FOXG_20316"/>
<gene>
    <name evidence="1" type="ORF">FOXG_20316</name>
</gene>
<accession>A0A0J9VGR6</accession>
<dbReference type="Proteomes" id="UP000009097">
    <property type="component" value="Unassembled WGS sequence"/>
</dbReference>
<reference evidence="1" key="1">
    <citation type="submission" date="2007-04" db="EMBL/GenBank/DDBJ databases">
        <authorList>
            <consortium name="The Broad Institute Genome Sequencing Platform"/>
            <person name="Birren B."/>
            <person name="Lander E."/>
            <person name="Galagan J."/>
            <person name="Nusbaum C."/>
            <person name="Devon K."/>
            <person name="Ma L.-J."/>
            <person name="Jaffe D."/>
            <person name="Butler J."/>
            <person name="Alvarez P."/>
            <person name="Gnerre S."/>
            <person name="Grabherr M."/>
            <person name="Kleber M."/>
            <person name="Mauceli E."/>
            <person name="Brockman W."/>
            <person name="MacCallum I.A."/>
            <person name="Young S."/>
            <person name="LaButti K."/>
            <person name="DeCaprio D."/>
            <person name="Crawford M."/>
            <person name="Koehrsen M."/>
            <person name="Engels R."/>
            <person name="Montgomery P."/>
            <person name="Pearson M."/>
            <person name="Howarth C."/>
            <person name="Larson L."/>
            <person name="White J."/>
            <person name="O'Leary S."/>
            <person name="Kodira C."/>
            <person name="Zeng Q."/>
            <person name="Yandava C."/>
            <person name="Alvarado L."/>
            <person name="Kistler C."/>
            <person name="Shim W.-B."/>
            <person name="Kang S."/>
            <person name="Woloshuk C."/>
        </authorList>
    </citation>
    <scope>NUCLEOTIDE SEQUENCE</scope>
    <source>
        <strain evidence="1">4287</strain>
    </source>
</reference>
<protein>
    <submittedName>
        <fullName evidence="1">Uncharacterized protein</fullName>
    </submittedName>
</protein>
<name>A0A0J9VGR6_FUSO4</name>
<evidence type="ECO:0000313" key="1">
    <source>
        <dbReference type="EMBL" id="KNB10213.1"/>
    </source>
</evidence>
<proteinExistence type="predicted"/>